<dbReference type="InterPro" id="IPR028224">
    <property type="entry name" value="Otospiralin"/>
</dbReference>
<protein>
    <submittedName>
        <fullName evidence="1">Uncharacterized protein</fullName>
    </submittedName>
</protein>
<reference evidence="1" key="1">
    <citation type="journal article" date="2010" name="Science">
        <title>The genome of the Western clawed frog Xenopus tropicalis.</title>
        <authorList>
            <person name="Hellsten U."/>
            <person name="Harland R.M."/>
            <person name="Gilchrist M.J."/>
            <person name="Hendrix D."/>
            <person name="Jurka J."/>
            <person name="Kapitonov V."/>
            <person name="Ovcharenko I."/>
            <person name="Putnam N.H."/>
            <person name="Shu S."/>
            <person name="Taher L."/>
            <person name="Blitz I.L."/>
            <person name="Blumberg B."/>
            <person name="Dichmann D.S."/>
            <person name="Dubchak I."/>
            <person name="Amaya E."/>
            <person name="Detter J.C."/>
            <person name="Fletcher R."/>
            <person name="Gerhard D.S."/>
            <person name="Goodstein D."/>
            <person name="Graves T."/>
            <person name="Grigoriev I.V."/>
            <person name="Grimwood J."/>
            <person name="Kawashima T."/>
            <person name="Lindquist E."/>
            <person name="Lucas S.M."/>
            <person name="Mead P.E."/>
            <person name="Mitros T."/>
            <person name="Ogino H."/>
            <person name="Ohta Y."/>
            <person name="Poliakov A.V."/>
            <person name="Pollet N."/>
            <person name="Robert J."/>
            <person name="Salamov A."/>
            <person name="Sater A.K."/>
            <person name="Schmutz J."/>
            <person name="Terry A."/>
            <person name="Vize P.D."/>
            <person name="Warren W.C."/>
            <person name="Wells D."/>
            <person name="Wills A."/>
            <person name="Wilson R.K."/>
            <person name="Zimmerman L.B."/>
            <person name="Zorn A.M."/>
            <person name="Grainger R."/>
            <person name="Grammer T."/>
            <person name="Khokha M.K."/>
            <person name="Richardson P.M."/>
            <person name="Rokhsar D.S."/>
        </authorList>
    </citation>
    <scope>NUCLEOTIDE SEQUENCE [LARGE SCALE GENOMIC DNA]</scope>
    <source>
        <strain evidence="1">Nigerian</strain>
    </source>
</reference>
<dbReference type="PANTHER" id="PTHR35073">
    <property type="entry name" value="OTOSPIRALIN"/>
    <property type="match status" value="1"/>
</dbReference>
<dbReference type="GeneTree" id="ENSGT00970000193621"/>
<dbReference type="InParanoid" id="A0A6I8QV45"/>
<sequence length="99" mass="10897">MTSGGGNDKVALGVGRRGSCLAPLNRCALGSCLFCLPLVPALEKRAMPNWSMSASDFYGWVEELRQLAAYDKSEELARIYWAHFPVASQLGYDVPEQEE</sequence>
<dbReference type="Ensembl" id="ENSXETT00000097717">
    <property type="protein sequence ID" value="ENSXETP00000073485"/>
    <property type="gene ID" value="ENSXETG00000037291"/>
</dbReference>
<dbReference type="GO" id="GO:0007605">
    <property type="term" value="P:sensory perception of sound"/>
    <property type="evidence" value="ECO:0007669"/>
    <property type="project" value="InterPro"/>
</dbReference>
<dbReference type="AlphaFoldDB" id="A0A6I8QV45"/>
<evidence type="ECO:0000313" key="1">
    <source>
        <dbReference type="Ensembl" id="ENSXETP00000073485"/>
    </source>
</evidence>
<dbReference type="PANTHER" id="PTHR35073:SF1">
    <property type="entry name" value="OTOSPIRALIN"/>
    <property type="match status" value="1"/>
</dbReference>
<dbReference type="Pfam" id="PF15182">
    <property type="entry name" value="OTOS"/>
    <property type="match status" value="1"/>
</dbReference>
<proteinExistence type="predicted"/>
<dbReference type="Bgee" id="ENSXETG00000037291">
    <property type="expression patterns" value="Expressed in neurula embryo and 6 other cell types or tissues"/>
</dbReference>
<name>A0A6I8QV45_XENTR</name>
<accession>A0A6I8QV45</accession>
<organism evidence="1">
    <name type="scientific">Xenopus tropicalis</name>
    <name type="common">Western clawed frog</name>
    <name type="synonym">Silurana tropicalis</name>
    <dbReference type="NCBI Taxonomy" id="8364"/>
    <lineage>
        <taxon>Eukaryota</taxon>
        <taxon>Metazoa</taxon>
        <taxon>Chordata</taxon>
        <taxon>Craniata</taxon>
        <taxon>Vertebrata</taxon>
        <taxon>Euteleostomi</taxon>
        <taxon>Amphibia</taxon>
        <taxon>Batrachia</taxon>
        <taxon>Anura</taxon>
        <taxon>Pipoidea</taxon>
        <taxon>Pipidae</taxon>
        <taxon>Xenopodinae</taxon>
        <taxon>Xenopus</taxon>
        <taxon>Silurana</taxon>
    </lineage>
</organism>
<reference evidence="1" key="2">
    <citation type="submission" date="2020-05" db="UniProtKB">
        <authorList>
            <consortium name="Ensembl"/>
        </authorList>
    </citation>
    <scope>IDENTIFICATION</scope>
</reference>